<dbReference type="InParanoid" id="S8FXS3"/>
<evidence type="ECO:0000259" key="6">
    <source>
        <dbReference type="Pfam" id="PF01869"/>
    </source>
</evidence>
<dbReference type="HOGENOM" id="CLU_016274_7_0_1"/>
<evidence type="ECO:0000256" key="3">
    <source>
        <dbReference type="ARBA" id="ARBA00014974"/>
    </source>
</evidence>
<evidence type="ECO:0000256" key="4">
    <source>
        <dbReference type="ARBA" id="ARBA00031123"/>
    </source>
</evidence>
<protein>
    <recommendedName>
        <fullName evidence="3">N-acetyl-D-glucosamine kinase</fullName>
        <ecNumber evidence="2">2.7.1.59</ecNumber>
    </recommendedName>
    <alternativeName>
        <fullName evidence="4">GlcNAc kinase</fullName>
    </alternativeName>
</protein>
<evidence type="ECO:0000313" key="8">
    <source>
        <dbReference type="Proteomes" id="UP000015241"/>
    </source>
</evidence>
<name>S8FXS3_FOMSC</name>
<proteinExistence type="inferred from homology"/>
<dbReference type="eggNOG" id="ENOG502S1AZ">
    <property type="taxonomic scope" value="Eukaryota"/>
</dbReference>
<organism evidence="7 8">
    <name type="scientific">Fomitopsis schrenkii</name>
    <name type="common">Brown rot fungus</name>
    <dbReference type="NCBI Taxonomy" id="2126942"/>
    <lineage>
        <taxon>Eukaryota</taxon>
        <taxon>Fungi</taxon>
        <taxon>Dikarya</taxon>
        <taxon>Basidiomycota</taxon>
        <taxon>Agaricomycotina</taxon>
        <taxon>Agaricomycetes</taxon>
        <taxon>Polyporales</taxon>
        <taxon>Fomitopsis</taxon>
    </lineage>
</organism>
<feature type="domain" description="ATPase BadF/BadG/BcrA/BcrD type" evidence="6">
    <location>
        <begin position="7"/>
        <end position="382"/>
    </location>
</feature>
<dbReference type="SUPFAM" id="SSF53067">
    <property type="entry name" value="Actin-like ATPase domain"/>
    <property type="match status" value="2"/>
</dbReference>
<evidence type="ECO:0000256" key="2">
    <source>
        <dbReference type="ARBA" id="ARBA00012122"/>
    </source>
</evidence>
<sequence>MPLYLCVDCGGTKAAAVIADQSGTPVARSLGGPSNFAYLGLGPFVSVVKETIEKALKACDPSILKANGIDPVSPLTLPSPASQPYFAAAWFGVSGCDSPQAVADITTGLEPVLGVLPRVANDTHLLAAPMALYPDVTGAVAIVAGTGGIVVSFREALHKETGAQLGLEQLGRCGGWGWILGDEGGGYHVGREAVRQVLDEADRASVDPKAAETVGSSNKPWGLRQRILDRFGVTDVYELLTVVHKPDPVTVPQEATAPVNPDATLALPPSPQTAPPPADKEAGIPASAMVREKRLSSLSPLVFTAAFEDGDPLAMNVLKTTSSTLVDQICVLLRDEQEAAAEGERRIKAAESILCMGGSLSAVDAYRKLIVDELARRGHVFRRVEVVDDAAAVGAKALTVLRA</sequence>
<dbReference type="OrthoDB" id="311172at2759"/>
<dbReference type="PANTHER" id="PTHR43190:SF3">
    <property type="entry name" value="N-ACETYL-D-GLUCOSAMINE KINASE"/>
    <property type="match status" value="1"/>
</dbReference>
<dbReference type="InterPro" id="IPR043129">
    <property type="entry name" value="ATPase_NBD"/>
</dbReference>
<reference evidence="7 8" key="1">
    <citation type="journal article" date="2012" name="Science">
        <title>The Paleozoic origin of enzymatic lignin decomposition reconstructed from 31 fungal genomes.</title>
        <authorList>
            <person name="Floudas D."/>
            <person name="Binder M."/>
            <person name="Riley R."/>
            <person name="Barry K."/>
            <person name="Blanchette R.A."/>
            <person name="Henrissat B."/>
            <person name="Martinez A.T."/>
            <person name="Otillar R."/>
            <person name="Spatafora J.W."/>
            <person name="Yadav J.S."/>
            <person name="Aerts A."/>
            <person name="Benoit I."/>
            <person name="Boyd A."/>
            <person name="Carlson A."/>
            <person name="Copeland A."/>
            <person name="Coutinho P.M."/>
            <person name="de Vries R.P."/>
            <person name="Ferreira P."/>
            <person name="Findley K."/>
            <person name="Foster B."/>
            <person name="Gaskell J."/>
            <person name="Glotzer D."/>
            <person name="Gorecki P."/>
            <person name="Heitman J."/>
            <person name="Hesse C."/>
            <person name="Hori C."/>
            <person name="Igarashi K."/>
            <person name="Jurgens J.A."/>
            <person name="Kallen N."/>
            <person name="Kersten P."/>
            <person name="Kohler A."/>
            <person name="Kuees U."/>
            <person name="Kumar T.K.A."/>
            <person name="Kuo A."/>
            <person name="LaButti K."/>
            <person name="Larrondo L.F."/>
            <person name="Lindquist E."/>
            <person name="Ling A."/>
            <person name="Lombard V."/>
            <person name="Lucas S."/>
            <person name="Lundell T."/>
            <person name="Martin R."/>
            <person name="McLaughlin D.J."/>
            <person name="Morgenstern I."/>
            <person name="Morin E."/>
            <person name="Murat C."/>
            <person name="Nagy L.G."/>
            <person name="Nolan M."/>
            <person name="Ohm R.A."/>
            <person name="Patyshakuliyeva A."/>
            <person name="Rokas A."/>
            <person name="Ruiz-Duenas F.J."/>
            <person name="Sabat G."/>
            <person name="Salamov A."/>
            <person name="Samejima M."/>
            <person name="Schmutz J."/>
            <person name="Slot J.C."/>
            <person name="St John F."/>
            <person name="Stenlid J."/>
            <person name="Sun H."/>
            <person name="Sun S."/>
            <person name="Syed K."/>
            <person name="Tsang A."/>
            <person name="Wiebenga A."/>
            <person name="Young D."/>
            <person name="Pisabarro A."/>
            <person name="Eastwood D.C."/>
            <person name="Martin F."/>
            <person name="Cullen D."/>
            <person name="Grigoriev I.V."/>
            <person name="Hibbett D.S."/>
        </authorList>
    </citation>
    <scope>NUCLEOTIDE SEQUENCE</scope>
    <source>
        <strain evidence="8">FP-58527</strain>
    </source>
</reference>
<evidence type="ECO:0000313" key="7">
    <source>
        <dbReference type="EMBL" id="EPT05926.1"/>
    </source>
</evidence>
<accession>S8FXS3</accession>
<dbReference type="AlphaFoldDB" id="S8FXS3"/>
<feature type="region of interest" description="Disordered" evidence="5">
    <location>
        <begin position="260"/>
        <end position="281"/>
    </location>
</feature>
<evidence type="ECO:0000256" key="1">
    <source>
        <dbReference type="ARBA" id="ARBA00006198"/>
    </source>
</evidence>
<dbReference type="InterPro" id="IPR052519">
    <property type="entry name" value="Euk-type_GlcNAc_Kinase"/>
</dbReference>
<gene>
    <name evidence="7" type="ORF">FOMPIDRAFT_1033959</name>
</gene>
<evidence type="ECO:0000256" key="5">
    <source>
        <dbReference type="SAM" id="MobiDB-lite"/>
    </source>
</evidence>
<dbReference type="PANTHER" id="PTHR43190">
    <property type="entry name" value="N-ACETYL-D-GLUCOSAMINE KINASE"/>
    <property type="match status" value="1"/>
</dbReference>
<dbReference type="Gene3D" id="3.30.420.40">
    <property type="match status" value="1"/>
</dbReference>
<dbReference type="STRING" id="743788.S8FXS3"/>
<comment type="similarity">
    <text evidence="1">Belongs to the eukaryotic-type N-acetylglucosamine kinase family.</text>
</comment>
<dbReference type="EMBL" id="KE504122">
    <property type="protein sequence ID" value="EPT05926.1"/>
    <property type="molecule type" value="Genomic_DNA"/>
</dbReference>
<dbReference type="Pfam" id="PF01869">
    <property type="entry name" value="BcrAD_BadFG"/>
    <property type="match status" value="1"/>
</dbReference>
<keyword evidence="8" id="KW-1185">Reference proteome</keyword>
<dbReference type="EC" id="2.7.1.59" evidence="2"/>
<feature type="compositionally biased region" description="Pro residues" evidence="5">
    <location>
        <begin position="268"/>
        <end position="277"/>
    </location>
</feature>
<dbReference type="Proteomes" id="UP000015241">
    <property type="component" value="Unassembled WGS sequence"/>
</dbReference>
<dbReference type="InterPro" id="IPR002731">
    <property type="entry name" value="ATPase_BadF"/>
</dbReference>
<dbReference type="GO" id="GO:0045127">
    <property type="term" value="F:N-acetylglucosamine kinase activity"/>
    <property type="evidence" value="ECO:0007669"/>
    <property type="project" value="UniProtKB-EC"/>
</dbReference>